<organism evidence="8 9">
    <name type="scientific">Pyrrhoderma noxium</name>
    <dbReference type="NCBI Taxonomy" id="2282107"/>
    <lineage>
        <taxon>Eukaryota</taxon>
        <taxon>Fungi</taxon>
        <taxon>Dikarya</taxon>
        <taxon>Basidiomycota</taxon>
        <taxon>Agaricomycotina</taxon>
        <taxon>Agaricomycetes</taxon>
        <taxon>Hymenochaetales</taxon>
        <taxon>Hymenochaetaceae</taxon>
        <taxon>Pyrrhoderma</taxon>
    </lineage>
</organism>
<feature type="transmembrane region" description="Helical" evidence="6">
    <location>
        <begin position="239"/>
        <end position="259"/>
    </location>
</feature>
<dbReference type="CDD" id="cd17323">
    <property type="entry name" value="MFS_Tpo1_MDR_like"/>
    <property type="match status" value="1"/>
</dbReference>
<feature type="transmembrane region" description="Helical" evidence="6">
    <location>
        <begin position="344"/>
        <end position="370"/>
    </location>
</feature>
<dbReference type="EMBL" id="NBII01000009">
    <property type="protein sequence ID" value="PAV15966.1"/>
    <property type="molecule type" value="Genomic_DNA"/>
</dbReference>
<dbReference type="STRING" id="2282107.A0A286U8T6"/>
<feature type="region of interest" description="Disordered" evidence="5">
    <location>
        <begin position="24"/>
        <end position="67"/>
    </location>
</feature>
<reference evidence="8 9" key="1">
    <citation type="journal article" date="2017" name="Mol. Ecol.">
        <title>Comparative and population genomic landscape of Phellinus noxius: A hypervariable fungus causing root rot in trees.</title>
        <authorList>
            <person name="Chung C.L."/>
            <person name="Lee T.J."/>
            <person name="Akiba M."/>
            <person name="Lee H.H."/>
            <person name="Kuo T.H."/>
            <person name="Liu D."/>
            <person name="Ke H.M."/>
            <person name="Yokoi T."/>
            <person name="Roa M.B."/>
            <person name="Lu M.J."/>
            <person name="Chang Y.Y."/>
            <person name="Ann P.J."/>
            <person name="Tsai J.N."/>
            <person name="Chen C.Y."/>
            <person name="Tzean S.S."/>
            <person name="Ota Y."/>
            <person name="Hattori T."/>
            <person name="Sahashi N."/>
            <person name="Liou R.F."/>
            <person name="Kikuchi T."/>
            <person name="Tsai I.J."/>
        </authorList>
    </citation>
    <scope>NUCLEOTIDE SEQUENCE [LARGE SCALE GENOMIC DNA]</scope>
    <source>
        <strain evidence="8 9">FFPRI411160</strain>
    </source>
</reference>
<feature type="domain" description="Major facilitator superfamily (MFS) profile" evidence="7">
    <location>
        <begin position="85"/>
        <end position="519"/>
    </location>
</feature>
<dbReference type="AlphaFoldDB" id="A0A286U8T6"/>
<gene>
    <name evidence="8" type="ORF">PNOK_0882400</name>
</gene>
<name>A0A286U8T6_9AGAM</name>
<evidence type="ECO:0000256" key="5">
    <source>
        <dbReference type="SAM" id="MobiDB-lite"/>
    </source>
</evidence>
<dbReference type="PROSITE" id="PS50850">
    <property type="entry name" value="MFS"/>
    <property type="match status" value="1"/>
</dbReference>
<feature type="transmembrane region" description="Helical" evidence="6">
    <location>
        <begin position="83"/>
        <end position="102"/>
    </location>
</feature>
<dbReference type="GO" id="GO:0022857">
    <property type="term" value="F:transmembrane transporter activity"/>
    <property type="evidence" value="ECO:0007669"/>
    <property type="project" value="InterPro"/>
</dbReference>
<dbReference type="SUPFAM" id="SSF103473">
    <property type="entry name" value="MFS general substrate transporter"/>
    <property type="match status" value="1"/>
</dbReference>
<evidence type="ECO:0000313" key="9">
    <source>
        <dbReference type="Proteomes" id="UP000217199"/>
    </source>
</evidence>
<evidence type="ECO:0000259" key="7">
    <source>
        <dbReference type="PROSITE" id="PS50850"/>
    </source>
</evidence>
<dbReference type="Gene3D" id="1.20.1250.20">
    <property type="entry name" value="MFS general substrate transporter like domains"/>
    <property type="match status" value="1"/>
</dbReference>
<dbReference type="Pfam" id="PF07690">
    <property type="entry name" value="MFS_1"/>
    <property type="match status" value="1"/>
</dbReference>
<feature type="transmembrane region" description="Helical" evidence="6">
    <location>
        <begin position="483"/>
        <end position="504"/>
    </location>
</feature>
<feature type="compositionally biased region" description="Basic and acidic residues" evidence="5">
    <location>
        <begin position="33"/>
        <end position="51"/>
    </location>
</feature>
<evidence type="ECO:0000256" key="6">
    <source>
        <dbReference type="SAM" id="Phobius"/>
    </source>
</evidence>
<keyword evidence="3 6" id="KW-1133">Transmembrane helix</keyword>
<dbReference type="InterPro" id="IPR020846">
    <property type="entry name" value="MFS_dom"/>
</dbReference>
<dbReference type="FunFam" id="1.20.1250.20:FF:000082">
    <property type="entry name" value="MFS multidrug transporter, putative"/>
    <property type="match status" value="1"/>
</dbReference>
<dbReference type="InterPro" id="IPR011701">
    <property type="entry name" value="MFS"/>
</dbReference>
<dbReference type="Proteomes" id="UP000217199">
    <property type="component" value="Unassembled WGS sequence"/>
</dbReference>
<comment type="caution">
    <text evidence="8">The sequence shown here is derived from an EMBL/GenBank/DDBJ whole genome shotgun (WGS) entry which is preliminary data.</text>
</comment>
<proteinExistence type="predicted"/>
<evidence type="ECO:0000256" key="3">
    <source>
        <dbReference type="ARBA" id="ARBA00022989"/>
    </source>
</evidence>
<accession>A0A286U8T6</accession>
<protein>
    <submittedName>
        <fullName evidence="8">MFS general substrate transporter</fullName>
    </submittedName>
</protein>
<feature type="transmembrane region" description="Helical" evidence="6">
    <location>
        <begin position="314"/>
        <end position="338"/>
    </location>
</feature>
<dbReference type="GO" id="GO:0005886">
    <property type="term" value="C:plasma membrane"/>
    <property type="evidence" value="ECO:0007669"/>
    <property type="project" value="TreeGrafter"/>
</dbReference>
<sequence>MTLNRLTADVYDSDDVTINSSTNVIQNSTNDQNIEKPDTNQEGFKTRKGEIDTTQCGSQTSKGTPVELELQEDPKKMSPFRKWVIILVISSASFCATCASSMATSTETGVSRDFHVSKEVTILGISLFVEGLGIGPLLLGPLSEFFGRTPIYLTSYFFFLVFNFPVAFAPNIAVFLIFRFFTGFSSSAFLSVAGGSVSDLFDDENVANPMAIYTLSPFAGPIVGPLVSGFINQNVNWRWTYYVLIIWIFFELVALYAFVPETYAPVLRKKKARRLRKANESENAKDEGNKSIFQAITVSCYKPFELLLFDRMALLLDLWSALILGILYLAFQAFPIIFGEEHGFSTGLVGCTFLGIGLGLVLGTATQPLWNRVYKSYTVKHSGNPPPEMRLLMGMPGGILVPLGLFIIAFTTFPGVHWIAPIIGSIPFGMGITFVYTAVFTYLVTAYRPIAASAMAANSFMRTSFAAAFPLFAPAMYHRLSTVGATALLAGLCAIMAPLPFIFYKYGAQIRKKSKYAVS</sequence>
<keyword evidence="9" id="KW-1185">Reference proteome</keyword>
<feature type="compositionally biased region" description="Polar residues" evidence="5">
    <location>
        <begin position="52"/>
        <end position="63"/>
    </location>
</feature>
<dbReference type="InParanoid" id="A0A286U8T6"/>
<feature type="transmembrane region" description="Helical" evidence="6">
    <location>
        <begin position="122"/>
        <end position="139"/>
    </location>
</feature>
<evidence type="ECO:0000256" key="2">
    <source>
        <dbReference type="ARBA" id="ARBA00022692"/>
    </source>
</evidence>
<dbReference type="OrthoDB" id="3561359at2759"/>
<evidence type="ECO:0000256" key="1">
    <source>
        <dbReference type="ARBA" id="ARBA00004141"/>
    </source>
</evidence>
<feature type="transmembrane region" description="Helical" evidence="6">
    <location>
        <begin position="151"/>
        <end position="181"/>
    </location>
</feature>
<feature type="transmembrane region" description="Helical" evidence="6">
    <location>
        <begin position="391"/>
        <end position="413"/>
    </location>
</feature>
<evidence type="ECO:0000313" key="8">
    <source>
        <dbReference type="EMBL" id="PAV15966.1"/>
    </source>
</evidence>
<keyword evidence="2 6" id="KW-0812">Transmembrane</keyword>
<dbReference type="InterPro" id="IPR036259">
    <property type="entry name" value="MFS_trans_sf"/>
</dbReference>
<dbReference type="PANTHER" id="PTHR23502">
    <property type="entry name" value="MAJOR FACILITATOR SUPERFAMILY"/>
    <property type="match status" value="1"/>
</dbReference>
<dbReference type="PANTHER" id="PTHR23502:SF7">
    <property type="entry name" value="DRUG_PROTON ANTIPORTER YHK8-RELATED"/>
    <property type="match status" value="1"/>
</dbReference>
<feature type="transmembrane region" description="Helical" evidence="6">
    <location>
        <begin position="419"/>
        <end position="447"/>
    </location>
</feature>
<comment type="subcellular location">
    <subcellularLocation>
        <location evidence="1">Membrane</location>
        <topology evidence="1">Multi-pass membrane protein</topology>
    </subcellularLocation>
</comment>
<keyword evidence="4 6" id="KW-0472">Membrane</keyword>
<evidence type="ECO:0000256" key="4">
    <source>
        <dbReference type="ARBA" id="ARBA00023136"/>
    </source>
</evidence>